<gene>
    <name evidence="1" type="ORF">LCGC14_3023700</name>
</gene>
<sequence>IADGEQLRASEALWASESIILDTAAKTSDDFLTNRGLALAQSQIKQMADAANATDEILKIQTSYQDRALTFMEQWELEVTELNFQAATERLRQAEGAADEVAALAVKEADRLAQIDELASLRKIAAIRAVHEARLALERRIAPSSILPGKPPRSLAVLQGLIESAENQIRAARFSVDPSTGLPNVYVGQSVLDLLARLKAEALQWYGPGFQHGGVVPGPLGAPQMAMVHGGETITPPGKTGGMTLNLTVQGDVLGIDDLQETVLSWVRRAVTGGGFAGVLERA</sequence>
<organism evidence="1">
    <name type="scientific">marine sediment metagenome</name>
    <dbReference type="NCBI Taxonomy" id="412755"/>
    <lineage>
        <taxon>unclassified sequences</taxon>
        <taxon>metagenomes</taxon>
        <taxon>ecological metagenomes</taxon>
    </lineage>
</organism>
<reference evidence="1" key="1">
    <citation type="journal article" date="2015" name="Nature">
        <title>Complex archaea that bridge the gap between prokaryotes and eukaryotes.</title>
        <authorList>
            <person name="Spang A."/>
            <person name="Saw J.H."/>
            <person name="Jorgensen S.L."/>
            <person name="Zaremba-Niedzwiedzka K."/>
            <person name="Martijn J."/>
            <person name="Lind A.E."/>
            <person name="van Eijk R."/>
            <person name="Schleper C."/>
            <person name="Guy L."/>
            <person name="Ettema T.J."/>
        </authorList>
    </citation>
    <scope>NUCLEOTIDE SEQUENCE</scope>
</reference>
<protein>
    <submittedName>
        <fullName evidence="1">Uncharacterized protein</fullName>
    </submittedName>
</protein>
<dbReference type="AlphaFoldDB" id="A0A0F8WUY4"/>
<feature type="non-terminal residue" evidence="1">
    <location>
        <position position="1"/>
    </location>
</feature>
<dbReference type="EMBL" id="LAZR01062935">
    <property type="protein sequence ID" value="KKK60503.1"/>
    <property type="molecule type" value="Genomic_DNA"/>
</dbReference>
<proteinExistence type="predicted"/>
<comment type="caution">
    <text evidence="1">The sequence shown here is derived from an EMBL/GenBank/DDBJ whole genome shotgun (WGS) entry which is preliminary data.</text>
</comment>
<evidence type="ECO:0000313" key="1">
    <source>
        <dbReference type="EMBL" id="KKK60503.1"/>
    </source>
</evidence>
<accession>A0A0F8WUY4</accession>
<name>A0A0F8WUY4_9ZZZZ</name>